<reference evidence="2" key="1">
    <citation type="submission" date="2022-11" db="UniProtKB">
        <authorList>
            <consortium name="WormBaseParasite"/>
        </authorList>
    </citation>
    <scope>IDENTIFICATION</scope>
</reference>
<evidence type="ECO:0000313" key="1">
    <source>
        <dbReference type="Proteomes" id="UP000887565"/>
    </source>
</evidence>
<dbReference type="WBParaSite" id="nRc.2.0.1.t14198-RA">
    <property type="protein sequence ID" value="nRc.2.0.1.t14198-RA"/>
    <property type="gene ID" value="nRc.2.0.1.g14198"/>
</dbReference>
<keyword evidence="1" id="KW-1185">Reference proteome</keyword>
<proteinExistence type="predicted"/>
<evidence type="ECO:0000313" key="2">
    <source>
        <dbReference type="WBParaSite" id="nRc.2.0.1.t14198-RA"/>
    </source>
</evidence>
<organism evidence="1 2">
    <name type="scientific">Romanomermis culicivorax</name>
    <name type="common">Nematode worm</name>
    <dbReference type="NCBI Taxonomy" id="13658"/>
    <lineage>
        <taxon>Eukaryota</taxon>
        <taxon>Metazoa</taxon>
        <taxon>Ecdysozoa</taxon>
        <taxon>Nematoda</taxon>
        <taxon>Enoplea</taxon>
        <taxon>Dorylaimia</taxon>
        <taxon>Mermithida</taxon>
        <taxon>Mermithoidea</taxon>
        <taxon>Mermithidae</taxon>
        <taxon>Romanomermis</taxon>
    </lineage>
</organism>
<dbReference type="Proteomes" id="UP000887565">
    <property type="component" value="Unplaced"/>
</dbReference>
<name>A0A915ILA2_ROMCU</name>
<protein>
    <submittedName>
        <fullName evidence="2">Uncharacterized protein</fullName>
    </submittedName>
</protein>
<accession>A0A915ILA2</accession>
<sequence length="105" mass="12032">MRKNSFYKYIQIKKRQRFCFTNFSLNESRTCLSVCFDDEFSRDAFSLSTRSLSTASVGRSTVRPSLTHFGVSSSTTGTDQQTTNFELIRFLKHSTANVFLQKFGS</sequence>
<dbReference type="AlphaFoldDB" id="A0A915ILA2"/>